<dbReference type="PANTHER" id="PTHR33397">
    <property type="entry name" value="UPF0331 PROTEIN YUTE"/>
    <property type="match status" value="1"/>
</dbReference>
<dbReference type="OrthoDB" id="4829434at2"/>
<evidence type="ECO:0000313" key="6">
    <source>
        <dbReference type="Proteomes" id="UP000293465"/>
    </source>
</evidence>
<sequence>MDNTYTQSMKEHVALVISELEGLHEILAERPFNRYEYRAAERTIQILIEACIGIAKHWSKAVIGVSPADAYSAFQRLQDHNIQEVIATDWKPIIGMRNALVHDYLNIDQSTVEFIISARKFDDLEKFAMSGLDYLALN</sequence>
<dbReference type="InterPro" id="IPR052379">
    <property type="entry name" value="Type_VII_TA_RNase"/>
</dbReference>
<dbReference type="PANTHER" id="PTHR33397:SF5">
    <property type="entry name" value="RNASE YUTE-RELATED"/>
    <property type="match status" value="1"/>
</dbReference>
<evidence type="ECO:0000313" key="5">
    <source>
        <dbReference type="EMBL" id="RYU44027.1"/>
    </source>
</evidence>
<keyword evidence="3" id="KW-0378">Hydrolase</keyword>
<dbReference type="RefSeq" id="WP_130046177.1">
    <property type="nucleotide sequence ID" value="NZ_SEZJ01000020.1"/>
</dbReference>
<evidence type="ECO:0000256" key="2">
    <source>
        <dbReference type="ARBA" id="ARBA00022722"/>
    </source>
</evidence>
<dbReference type="GO" id="GO:0016787">
    <property type="term" value="F:hydrolase activity"/>
    <property type="evidence" value="ECO:0007669"/>
    <property type="project" value="UniProtKB-KW"/>
</dbReference>
<accession>A0A4Q5KDD0</accession>
<gene>
    <name evidence="5" type="ORF">ERW49_17060</name>
</gene>
<dbReference type="NCBIfam" id="NF047751">
    <property type="entry name" value="HepT_toxin"/>
    <property type="match status" value="1"/>
</dbReference>
<name>A0A4Q5KDD0_9GAMM</name>
<dbReference type="InterPro" id="IPR037038">
    <property type="entry name" value="HepT-like_sf"/>
</dbReference>
<dbReference type="GeneID" id="56276785"/>
<proteinExistence type="inferred from homology"/>
<dbReference type="Pfam" id="PF01934">
    <property type="entry name" value="HepT-like"/>
    <property type="match status" value="1"/>
</dbReference>
<dbReference type="Proteomes" id="UP000293465">
    <property type="component" value="Unassembled WGS sequence"/>
</dbReference>
<dbReference type="EMBL" id="SEZJ01000020">
    <property type="protein sequence ID" value="RYU44027.1"/>
    <property type="molecule type" value="Genomic_DNA"/>
</dbReference>
<evidence type="ECO:0000256" key="1">
    <source>
        <dbReference type="ARBA" id="ARBA00022649"/>
    </source>
</evidence>
<dbReference type="AlphaFoldDB" id="A0A4Q5KDD0"/>
<comment type="similarity">
    <text evidence="4">Belongs to the HepT RNase toxin family.</text>
</comment>
<dbReference type="Gene3D" id="1.20.120.580">
    <property type="entry name" value="bsu32300-like"/>
    <property type="match status" value="1"/>
</dbReference>
<comment type="caution">
    <text evidence="5">The sequence shown here is derived from an EMBL/GenBank/DDBJ whole genome shotgun (WGS) entry which is preliminary data.</text>
</comment>
<dbReference type="InterPro" id="IPR008201">
    <property type="entry name" value="HepT-like"/>
</dbReference>
<protein>
    <submittedName>
        <fullName evidence="5">DUF86 domain-containing protein</fullName>
    </submittedName>
</protein>
<reference evidence="5 6" key="1">
    <citation type="submission" date="2019-02" db="EMBL/GenBank/DDBJ databases">
        <title>Genome sequences of Aliivibrio finisterrensis strains from farmed Atlantic salmon.</title>
        <authorList>
            <person name="Bowman J.P."/>
        </authorList>
    </citation>
    <scope>NUCLEOTIDE SEQUENCE [LARGE SCALE GENOMIC DNA]</scope>
    <source>
        <strain evidence="5 6">A32</strain>
    </source>
</reference>
<dbReference type="GO" id="GO:0004540">
    <property type="term" value="F:RNA nuclease activity"/>
    <property type="evidence" value="ECO:0007669"/>
    <property type="project" value="InterPro"/>
</dbReference>
<keyword evidence="2" id="KW-0540">Nuclease</keyword>
<dbReference type="GO" id="GO:0110001">
    <property type="term" value="C:toxin-antitoxin complex"/>
    <property type="evidence" value="ECO:0007669"/>
    <property type="project" value="InterPro"/>
</dbReference>
<keyword evidence="1" id="KW-1277">Toxin-antitoxin system</keyword>
<evidence type="ECO:0000256" key="4">
    <source>
        <dbReference type="ARBA" id="ARBA00024207"/>
    </source>
</evidence>
<organism evidence="5 6">
    <name type="scientific">Aliivibrio finisterrensis</name>
    <dbReference type="NCBI Taxonomy" id="511998"/>
    <lineage>
        <taxon>Bacteria</taxon>
        <taxon>Pseudomonadati</taxon>
        <taxon>Pseudomonadota</taxon>
        <taxon>Gammaproteobacteria</taxon>
        <taxon>Vibrionales</taxon>
        <taxon>Vibrionaceae</taxon>
        <taxon>Aliivibrio</taxon>
    </lineage>
</organism>
<evidence type="ECO:0000256" key="3">
    <source>
        <dbReference type="ARBA" id="ARBA00022801"/>
    </source>
</evidence>